<comment type="caution">
    <text evidence="1">The sequence shown here is derived from an EMBL/GenBank/DDBJ whole genome shotgun (WGS) entry which is preliminary data.</text>
</comment>
<name>X1R314_9ZZZZ</name>
<gene>
    <name evidence="1" type="ORF">S06H3_55386</name>
</gene>
<evidence type="ECO:0000313" key="1">
    <source>
        <dbReference type="EMBL" id="GAI57490.1"/>
    </source>
</evidence>
<accession>X1R314</accession>
<sequence length="78" mass="8644">DTNAVSAFLAPGLTYWLVGEGSNHPFKATMGKTEDTYSQTLPTYPDAPPTEDALIRVKNEYRVTIIYGELPQKLPETL</sequence>
<reference evidence="1" key="1">
    <citation type="journal article" date="2014" name="Front. Microbiol.">
        <title>High frequency of phylogenetically diverse reductive dehalogenase-homologous genes in deep subseafloor sedimentary metagenomes.</title>
        <authorList>
            <person name="Kawai M."/>
            <person name="Futagami T."/>
            <person name="Toyoda A."/>
            <person name="Takaki Y."/>
            <person name="Nishi S."/>
            <person name="Hori S."/>
            <person name="Arai W."/>
            <person name="Tsubouchi T."/>
            <person name="Morono Y."/>
            <person name="Uchiyama I."/>
            <person name="Ito T."/>
            <person name="Fujiyama A."/>
            <person name="Inagaki F."/>
            <person name="Takami H."/>
        </authorList>
    </citation>
    <scope>NUCLEOTIDE SEQUENCE</scope>
    <source>
        <strain evidence="1">Expedition CK06-06</strain>
    </source>
</reference>
<protein>
    <submittedName>
        <fullName evidence="1">Uncharacterized protein</fullName>
    </submittedName>
</protein>
<organism evidence="1">
    <name type="scientific">marine sediment metagenome</name>
    <dbReference type="NCBI Taxonomy" id="412755"/>
    <lineage>
        <taxon>unclassified sequences</taxon>
        <taxon>metagenomes</taxon>
        <taxon>ecological metagenomes</taxon>
    </lineage>
</organism>
<feature type="non-terminal residue" evidence="1">
    <location>
        <position position="1"/>
    </location>
</feature>
<dbReference type="EMBL" id="BARV01035498">
    <property type="protein sequence ID" value="GAI57490.1"/>
    <property type="molecule type" value="Genomic_DNA"/>
</dbReference>
<dbReference type="AlphaFoldDB" id="X1R314"/>
<proteinExistence type="predicted"/>